<dbReference type="InterPro" id="IPR037523">
    <property type="entry name" value="VOC_core"/>
</dbReference>
<dbReference type="InterPro" id="IPR004360">
    <property type="entry name" value="Glyas_Fos-R_dOase_dom"/>
</dbReference>
<evidence type="ECO:0000313" key="3">
    <source>
        <dbReference type="Proteomes" id="UP001549749"/>
    </source>
</evidence>
<name>A0ABV2T5R4_9BACT</name>
<protein>
    <submittedName>
        <fullName evidence="2">VOC family protein</fullName>
    </submittedName>
</protein>
<sequence>MTPDIVCNQLFPTLLVSDIATAVDFYVTRLGFHHRFSWGEPPTFAGVDLGNVTVHLQKEDYYVKGASEVGFIIDNADELYHFHKANGVEVVMPLEDRPYGIRDYRVRDHDGNYLAFGSYIYNQGPAVKIERVDVPLRLEKRLAALLQDLAAHKHMSLSSCLEETLLHTFERVGDGVASPHTITTLNYIQELKKKHGIDYDTHASYRFVE</sequence>
<dbReference type="RefSeq" id="WP_354661004.1">
    <property type="nucleotide sequence ID" value="NZ_JBEXAC010000001.1"/>
</dbReference>
<reference evidence="2 3" key="1">
    <citation type="submission" date="2024-06" db="EMBL/GenBank/DDBJ databases">
        <title>Chitinophaga defluvii sp. nov., isolated from municipal sewage.</title>
        <authorList>
            <person name="Zhang L."/>
        </authorList>
    </citation>
    <scope>NUCLEOTIDE SEQUENCE [LARGE SCALE GENOMIC DNA]</scope>
    <source>
        <strain evidence="2 3">H8</strain>
    </source>
</reference>
<dbReference type="PROSITE" id="PS51819">
    <property type="entry name" value="VOC"/>
    <property type="match status" value="1"/>
</dbReference>
<keyword evidence="3" id="KW-1185">Reference proteome</keyword>
<dbReference type="EMBL" id="JBEXAC010000001">
    <property type="protein sequence ID" value="MET6998369.1"/>
    <property type="molecule type" value="Genomic_DNA"/>
</dbReference>
<dbReference type="Proteomes" id="UP001549749">
    <property type="component" value="Unassembled WGS sequence"/>
</dbReference>
<dbReference type="Pfam" id="PF00903">
    <property type="entry name" value="Glyoxalase"/>
    <property type="match status" value="1"/>
</dbReference>
<comment type="caution">
    <text evidence="2">The sequence shown here is derived from an EMBL/GenBank/DDBJ whole genome shotgun (WGS) entry which is preliminary data.</text>
</comment>
<organism evidence="2 3">
    <name type="scientific">Chitinophaga defluvii</name>
    <dbReference type="NCBI Taxonomy" id="3163343"/>
    <lineage>
        <taxon>Bacteria</taxon>
        <taxon>Pseudomonadati</taxon>
        <taxon>Bacteroidota</taxon>
        <taxon>Chitinophagia</taxon>
        <taxon>Chitinophagales</taxon>
        <taxon>Chitinophagaceae</taxon>
        <taxon>Chitinophaga</taxon>
    </lineage>
</organism>
<gene>
    <name evidence="2" type="ORF">ABR189_13360</name>
</gene>
<dbReference type="InterPro" id="IPR029068">
    <property type="entry name" value="Glyas_Bleomycin-R_OHBP_Dase"/>
</dbReference>
<accession>A0ABV2T5R4</accession>
<dbReference type="SUPFAM" id="SSF54593">
    <property type="entry name" value="Glyoxalase/Bleomycin resistance protein/Dihydroxybiphenyl dioxygenase"/>
    <property type="match status" value="1"/>
</dbReference>
<evidence type="ECO:0000259" key="1">
    <source>
        <dbReference type="PROSITE" id="PS51819"/>
    </source>
</evidence>
<dbReference type="Gene3D" id="3.10.180.10">
    <property type="entry name" value="2,3-Dihydroxybiphenyl 1,2-Dioxygenase, domain 1"/>
    <property type="match status" value="1"/>
</dbReference>
<proteinExistence type="predicted"/>
<evidence type="ECO:0000313" key="2">
    <source>
        <dbReference type="EMBL" id="MET6998369.1"/>
    </source>
</evidence>
<feature type="domain" description="VOC" evidence="1">
    <location>
        <begin position="8"/>
        <end position="119"/>
    </location>
</feature>